<comment type="similarity">
    <text evidence="5">Belongs to the pyruvate, phosphate/water dikinase regulatory protein family. PDRP subfamily.</text>
</comment>
<evidence type="ECO:0000256" key="2">
    <source>
        <dbReference type="ARBA" id="ARBA00022679"/>
    </source>
</evidence>
<gene>
    <name evidence="6" type="ORF">ACFP57_12920</name>
</gene>
<evidence type="ECO:0000256" key="4">
    <source>
        <dbReference type="ARBA" id="ARBA00022777"/>
    </source>
</evidence>
<keyword evidence="7" id="KW-1185">Reference proteome</keyword>
<dbReference type="InterPro" id="IPR005177">
    <property type="entry name" value="Kinase-pyrophosphorylase"/>
</dbReference>
<dbReference type="RefSeq" id="WP_343886910.1">
    <property type="nucleotide sequence ID" value="NZ_BAAAKI010000025.1"/>
</dbReference>
<dbReference type="NCBIfam" id="NF003742">
    <property type="entry name" value="PRK05339.1"/>
    <property type="match status" value="1"/>
</dbReference>
<evidence type="ECO:0000256" key="1">
    <source>
        <dbReference type="ARBA" id="ARBA00022527"/>
    </source>
</evidence>
<evidence type="ECO:0000256" key="3">
    <source>
        <dbReference type="ARBA" id="ARBA00022741"/>
    </source>
</evidence>
<dbReference type="EMBL" id="JBHSUA010000024">
    <property type="protein sequence ID" value="MFC6397877.1"/>
    <property type="molecule type" value="Genomic_DNA"/>
</dbReference>
<evidence type="ECO:0000313" key="6">
    <source>
        <dbReference type="EMBL" id="MFC6397877.1"/>
    </source>
</evidence>
<comment type="function">
    <text evidence="5">Bifunctional serine/threonine kinase and phosphorylase involved in the regulation of the pyruvate, phosphate dikinase (PPDK) by catalyzing its phosphorylation/dephosphorylation.</text>
</comment>
<dbReference type="Pfam" id="PF03618">
    <property type="entry name" value="Kinase-PPPase"/>
    <property type="match status" value="1"/>
</dbReference>
<accession>A0ABW1X6Q2</accession>
<dbReference type="GO" id="GO:0016740">
    <property type="term" value="F:transferase activity"/>
    <property type="evidence" value="ECO:0007669"/>
    <property type="project" value="UniProtKB-KW"/>
</dbReference>
<keyword evidence="1 5" id="KW-0723">Serine/threonine-protein kinase</keyword>
<evidence type="ECO:0000313" key="7">
    <source>
        <dbReference type="Proteomes" id="UP001596266"/>
    </source>
</evidence>
<keyword evidence="4 5" id="KW-0418">Kinase</keyword>
<comment type="caution">
    <text evidence="6">The sequence shown here is derived from an EMBL/GenBank/DDBJ whole genome shotgun (WGS) entry which is preliminary data.</text>
</comment>
<sequence>MATEPLEIHVIADSTGETAARLARAAQAQFTDTAFTIIRHPRTSSPDALLRVFDALRKDVHPRRVVLYTLVNEHMRDLVAKACEELSIPAADLLGGALGAIEQATGAEADEVVRRPVGVEADYFERISAMEFAVRNDDGAMPVALRECDICLVGASRSGKTPLSIYLGYCGYKTVNVPLVPGIEPPAELWGLERWRIVGLTIDAERLLQIRNRRVKSLGGFGTKDGYADLAKIYDELDEVGEIQRRLRCPVIDTTGLALEEAAARIIELVDERAKRSGGHLRRPAGSLKIQP</sequence>
<dbReference type="PANTHER" id="PTHR31756">
    <property type="entry name" value="PYRUVATE, PHOSPHATE DIKINASE REGULATORY PROTEIN 1, CHLOROPLASTIC"/>
    <property type="match status" value="1"/>
</dbReference>
<comment type="catalytic activity">
    <reaction evidence="5">
        <text>N(tele)-phospho-L-histidyl/L-threonyl-[pyruvate, phosphate dikinase] + ADP = N(tele)-phospho-L-histidyl/O-phospho-L-threonyl-[pyruvate, phosphate dikinase] + AMP + H(+)</text>
        <dbReference type="Rhea" id="RHEA:43692"/>
        <dbReference type="Rhea" id="RHEA-COMP:10650"/>
        <dbReference type="Rhea" id="RHEA-COMP:10651"/>
        <dbReference type="ChEBI" id="CHEBI:15378"/>
        <dbReference type="ChEBI" id="CHEBI:30013"/>
        <dbReference type="ChEBI" id="CHEBI:61977"/>
        <dbReference type="ChEBI" id="CHEBI:83586"/>
        <dbReference type="ChEBI" id="CHEBI:456215"/>
        <dbReference type="ChEBI" id="CHEBI:456216"/>
        <dbReference type="EC" id="2.7.11.32"/>
    </reaction>
</comment>
<dbReference type="PANTHER" id="PTHR31756:SF3">
    <property type="entry name" value="PYRUVATE, PHOSPHATE DIKINASE REGULATORY PROTEIN 1, CHLOROPLASTIC"/>
    <property type="match status" value="1"/>
</dbReference>
<name>A0ABW1X6Q2_9ACTN</name>
<dbReference type="EC" id="2.7.4.27" evidence="5"/>
<dbReference type="HAMAP" id="MF_00921">
    <property type="entry name" value="PDRP"/>
    <property type="match status" value="1"/>
</dbReference>
<feature type="binding site" evidence="5">
    <location>
        <begin position="154"/>
        <end position="161"/>
    </location>
    <ligand>
        <name>ADP</name>
        <dbReference type="ChEBI" id="CHEBI:456216"/>
    </ligand>
</feature>
<keyword evidence="2 5" id="KW-0808">Transferase</keyword>
<comment type="catalytic activity">
    <reaction evidence="5">
        <text>N(tele)-phospho-L-histidyl/O-phospho-L-threonyl-[pyruvate, phosphate dikinase] + phosphate + H(+) = N(tele)-phospho-L-histidyl/L-threonyl-[pyruvate, phosphate dikinase] + diphosphate</text>
        <dbReference type="Rhea" id="RHEA:43696"/>
        <dbReference type="Rhea" id="RHEA-COMP:10650"/>
        <dbReference type="Rhea" id="RHEA-COMP:10651"/>
        <dbReference type="ChEBI" id="CHEBI:15378"/>
        <dbReference type="ChEBI" id="CHEBI:30013"/>
        <dbReference type="ChEBI" id="CHEBI:33019"/>
        <dbReference type="ChEBI" id="CHEBI:43474"/>
        <dbReference type="ChEBI" id="CHEBI:61977"/>
        <dbReference type="ChEBI" id="CHEBI:83586"/>
        <dbReference type="EC" id="2.7.4.27"/>
    </reaction>
</comment>
<keyword evidence="3 5" id="KW-0547">Nucleotide-binding</keyword>
<dbReference type="Proteomes" id="UP001596266">
    <property type="component" value="Unassembled WGS sequence"/>
</dbReference>
<keyword evidence="6" id="KW-0670">Pyruvate</keyword>
<dbReference type="EC" id="2.7.11.32" evidence="5"/>
<organism evidence="6 7">
    <name type="scientific">Luteococcus sanguinis</name>
    <dbReference type="NCBI Taxonomy" id="174038"/>
    <lineage>
        <taxon>Bacteria</taxon>
        <taxon>Bacillati</taxon>
        <taxon>Actinomycetota</taxon>
        <taxon>Actinomycetes</taxon>
        <taxon>Propionibacteriales</taxon>
        <taxon>Propionibacteriaceae</taxon>
        <taxon>Luteococcus</taxon>
    </lineage>
</organism>
<proteinExistence type="inferred from homology"/>
<protein>
    <recommendedName>
        <fullName evidence="5">Putative pyruvate, phosphate dikinase regulatory protein</fullName>
        <shortName evidence="5">PPDK regulatory protein</shortName>
        <ecNumber evidence="5">2.7.11.32</ecNumber>
        <ecNumber evidence="5">2.7.4.27</ecNumber>
    </recommendedName>
</protein>
<reference evidence="7" key="1">
    <citation type="journal article" date="2019" name="Int. J. Syst. Evol. Microbiol.">
        <title>The Global Catalogue of Microorganisms (GCM) 10K type strain sequencing project: providing services to taxonomists for standard genome sequencing and annotation.</title>
        <authorList>
            <consortium name="The Broad Institute Genomics Platform"/>
            <consortium name="The Broad Institute Genome Sequencing Center for Infectious Disease"/>
            <person name="Wu L."/>
            <person name="Ma J."/>
        </authorList>
    </citation>
    <scope>NUCLEOTIDE SEQUENCE [LARGE SCALE GENOMIC DNA]</scope>
    <source>
        <strain evidence="7">CGMCC 1.15277</strain>
    </source>
</reference>
<dbReference type="InterPro" id="IPR026565">
    <property type="entry name" value="PPDK_reg"/>
</dbReference>
<evidence type="ECO:0000256" key="5">
    <source>
        <dbReference type="HAMAP-Rule" id="MF_00921"/>
    </source>
</evidence>